<dbReference type="RefSeq" id="WP_013722618.1">
    <property type="nucleotide sequence ID" value="NC_015422.1"/>
</dbReference>
<dbReference type="PANTHER" id="PTHR43581:SF2">
    <property type="entry name" value="EXCINUCLEASE ATPASE SUBUNIT"/>
    <property type="match status" value="1"/>
</dbReference>
<gene>
    <name evidence="2" type="ordered locus">Alide2_3299</name>
</gene>
<organism evidence="2 3">
    <name type="scientific">Alicycliphilus denitrificans (strain DSM 14773 / CIP 107495 / K601)</name>
    <dbReference type="NCBI Taxonomy" id="596154"/>
    <lineage>
        <taxon>Bacteria</taxon>
        <taxon>Pseudomonadati</taxon>
        <taxon>Pseudomonadota</taxon>
        <taxon>Betaproteobacteria</taxon>
        <taxon>Burkholderiales</taxon>
        <taxon>Comamonadaceae</taxon>
        <taxon>Alicycliphilus</taxon>
    </lineage>
</organism>
<evidence type="ECO:0000259" key="1">
    <source>
        <dbReference type="Pfam" id="PF13304"/>
    </source>
</evidence>
<dbReference type="PANTHER" id="PTHR43581">
    <property type="entry name" value="ATP/GTP PHOSPHATASE"/>
    <property type="match status" value="1"/>
</dbReference>
<evidence type="ECO:0000313" key="3">
    <source>
        <dbReference type="Proteomes" id="UP000007938"/>
    </source>
</evidence>
<proteinExistence type="predicted"/>
<dbReference type="GO" id="GO:0005524">
    <property type="term" value="F:ATP binding"/>
    <property type="evidence" value="ECO:0007669"/>
    <property type="project" value="InterPro"/>
</dbReference>
<dbReference type="Pfam" id="PF13304">
    <property type="entry name" value="AAA_21"/>
    <property type="match status" value="1"/>
</dbReference>
<dbReference type="Proteomes" id="UP000007938">
    <property type="component" value="Chromosome"/>
</dbReference>
<dbReference type="Gene3D" id="3.40.50.300">
    <property type="entry name" value="P-loop containing nucleotide triphosphate hydrolases"/>
    <property type="match status" value="1"/>
</dbReference>
<dbReference type="EMBL" id="CP002657">
    <property type="protein sequence ID" value="AEB85640.1"/>
    <property type="molecule type" value="Genomic_DNA"/>
</dbReference>
<keyword evidence="3" id="KW-1185">Reference proteome</keyword>
<dbReference type="eggNOG" id="COG3593">
    <property type="taxonomic scope" value="Bacteria"/>
</dbReference>
<dbReference type="AlphaFoldDB" id="F4G950"/>
<evidence type="ECO:0000313" key="2">
    <source>
        <dbReference type="EMBL" id="AEB85640.1"/>
    </source>
</evidence>
<dbReference type="SUPFAM" id="SSF52540">
    <property type="entry name" value="P-loop containing nucleoside triphosphate hydrolases"/>
    <property type="match status" value="1"/>
</dbReference>
<protein>
    <submittedName>
        <fullName evidence="2">Putative EA59 protein</fullName>
    </submittedName>
</protein>
<accession>F4G950</accession>
<dbReference type="OrthoDB" id="7024727at2"/>
<sequence>MLSFRVVDSASAPSNGNEVLLGRDKWNDWFTWVTQFHVIVVTEDRRRIDIGNVKIARAGMTPESAISSALLDPVFSRLEAPWFSMGQTENYYEQLNELGEQLRDEYLLAMRDMARNPSLLEEYAAEEVLRRSLLRDIDIDRVRNRFHRLALGNVVLTAFAFRYTFPQDPYISDAPPRLDFQVTPESSPPTNVHVVIGRNGVGKTRCFDYLSRAFLGLQSRDGGAVGELGPLNPLGFNGPFGYVNPSPKKGHDFAGLVTVSFSPFDEYGPLVRANAQLDVRYEYIGLIRQSAAEVQPSGVDDDGQSELSIKGRSELSRDFLKGIVACRGAARRRRWLKAVELLEADPLFLDANARSVIDDTAEGWEDRTRKWFRRLSSGHSVVLLTITLLVELVEEKSLVLIDEPEGHLHPPLLSAFVRALSELLVNRNGVAIIATHSPVVLQEVPRSCAWVLNRSGHSARADRPELETFGENVGTLTREVFGLEVVQTGFHRLISDAVQQGGYEQAIARFGGRLGGEARSLARALSMVPPSPPDAAGEGA</sequence>
<reference evidence="2 3" key="2">
    <citation type="submission" date="2011-04" db="EMBL/GenBank/DDBJ databases">
        <title>Complete sequence of chromosome of Alicycliphilus denitrificans K601.</title>
        <authorList>
            <consortium name="US DOE Joint Genome Institute"/>
            <person name="Lucas S."/>
            <person name="Han J."/>
            <person name="Lapidus A."/>
            <person name="Cheng J.-F."/>
            <person name="Goodwin L."/>
            <person name="Pitluck S."/>
            <person name="Peters L."/>
            <person name="Zeytun A."/>
            <person name="Detter J.C."/>
            <person name="Han C."/>
            <person name="Tapia R."/>
            <person name="Land M."/>
            <person name="Hauser L."/>
            <person name="Kyrpides N."/>
            <person name="Ivanova N."/>
            <person name="Mikhailova N."/>
            <person name="Pagani I."/>
            <person name="Oosterkamp M."/>
            <person name="Pieper D."/>
            <person name="van Berkel W."/>
            <person name="Langenhoff A."/>
            <person name="Smidt H."/>
            <person name="Stams A."/>
            <person name="Woyke T."/>
        </authorList>
    </citation>
    <scope>NUCLEOTIDE SEQUENCE [LARGE SCALE GENOMIC DNA]</scope>
    <source>
        <strain evidence="3">DSM 14773 / CIP 107495 / K601</strain>
    </source>
</reference>
<dbReference type="InterPro" id="IPR051396">
    <property type="entry name" value="Bact_Antivir_Def_Nuclease"/>
</dbReference>
<name>F4G950_ALIDK</name>
<reference evidence="2 3" key="1">
    <citation type="journal article" date="2011" name="J. Bacteriol.">
        <title>Genome Sequences of Alicycliphilus denitrificans Strains BC and K601T.</title>
        <authorList>
            <person name="Oosterkamp M.J."/>
            <person name="Veuskens T."/>
            <person name="Plugge C.M."/>
            <person name="Langenhoff A.A."/>
            <person name="Gerritse J."/>
            <person name="van Berkel W.J."/>
            <person name="Pieper D.H."/>
            <person name="Junca H."/>
            <person name="Goodwin L.A."/>
            <person name="Daligault H.E."/>
            <person name="Bruce D.C."/>
            <person name="Detter J.C."/>
            <person name="Tapia R."/>
            <person name="Han C.S."/>
            <person name="Land M.L."/>
            <person name="Hauser L.J."/>
            <person name="Smidt H."/>
            <person name="Stams A.J."/>
        </authorList>
    </citation>
    <scope>NUCLEOTIDE SEQUENCE [LARGE SCALE GENOMIC DNA]</scope>
    <source>
        <strain evidence="3">DSM 14773 / CIP 107495 / K601</strain>
    </source>
</reference>
<dbReference type="KEGG" id="adk:Alide2_3299"/>
<dbReference type="InterPro" id="IPR027417">
    <property type="entry name" value="P-loop_NTPase"/>
</dbReference>
<feature type="domain" description="ATPase AAA-type core" evidence="1">
    <location>
        <begin position="373"/>
        <end position="441"/>
    </location>
</feature>
<dbReference type="HOGENOM" id="CLU_028965_0_1_4"/>
<dbReference type="InterPro" id="IPR003959">
    <property type="entry name" value="ATPase_AAA_core"/>
</dbReference>
<dbReference type="GO" id="GO:0016887">
    <property type="term" value="F:ATP hydrolysis activity"/>
    <property type="evidence" value="ECO:0007669"/>
    <property type="project" value="InterPro"/>
</dbReference>
<dbReference type="STRING" id="596154.Alide2_3299"/>